<keyword evidence="4" id="KW-0067">ATP-binding</keyword>
<dbReference type="NCBIfam" id="TIGR01613">
    <property type="entry name" value="primase_Cterm"/>
    <property type="match status" value="1"/>
</dbReference>
<keyword evidence="3" id="KW-0347">Helicase</keyword>
<dbReference type="GO" id="GO:0016787">
    <property type="term" value="F:hydrolase activity"/>
    <property type="evidence" value="ECO:0007669"/>
    <property type="project" value="UniProtKB-KW"/>
</dbReference>
<dbReference type="Pfam" id="PF13155">
    <property type="entry name" value="Toprim_2"/>
    <property type="match status" value="1"/>
</dbReference>
<accession>A0A0D7CPJ1</accession>
<reference evidence="6 7" key="1">
    <citation type="submission" date="2014-09" db="EMBL/GenBank/DDBJ databases">
        <title>Draft genome sequence of Streptomyces natalensis ATCC 27448, producer of the antifungal pimaricin.</title>
        <authorList>
            <person name="Mendes M.V."/>
            <person name="Beites T."/>
            <person name="Pires S."/>
            <person name="Santos C.L."/>
            <person name="Moradas-Ferreira P."/>
        </authorList>
    </citation>
    <scope>NUCLEOTIDE SEQUENCE [LARGE SCALE GENOMIC DNA]</scope>
    <source>
        <strain evidence="6 7">ATCC 27448</strain>
    </source>
</reference>
<keyword evidence="7" id="KW-1185">Reference proteome</keyword>
<dbReference type="InterPro" id="IPR006500">
    <property type="entry name" value="Helicase_put_C_phage/plasmid"/>
</dbReference>
<name>A0A0D7CPJ1_9ACTN</name>
<dbReference type="RefSeq" id="WP_030067908.1">
    <property type="nucleotide sequence ID" value="NZ_JRKI01000023.1"/>
</dbReference>
<evidence type="ECO:0000256" key="4">
    <source>
        <dbReference type="ARBA" id="ARBA00022840"/>
    </source>
</evidence>
<evidence type="ECO:0000259" key="5">
    <source>
        <dbReference type="PROSITE" id="PS51206"/>
    </source>
</evidence>
<dbReference type="PANTHER" id="PTHR35372">
    <property type="entry name" value="ATP BINDING PROTEIN-RELATED"/>
    <property type="match status" value="1"/>
</dbReference>
<dbReference type="Gene3D" id="3.40.1360.10">
    <property type="match status" value="1"/>
</dbReference>
<comment type="caution">
    <text evidence="6">The sequence shown here is derived from an EMBL/GenBank/DDBJ whole genome shotgun (WGS) entry which is preliminary data.</text>
</comment>
<dbReference type="Pfam" id="PF03288">
    <property type="entry name" value="Pox_D5"/>
    <property type="match status" value="1"/>
</dbReference>
<dbReference type="SMART" id="SM00885">
    <property type="entry name" value="D5_N"/>
    <property type="match status" value="1"/>
</dbReference>
<dbReference type="GO" id="GO:0004386">
    <property type="term" value="F:helicase activity"/>
    <property type="evidence" value="ECO:0007669"/>
    <property type="project" value="UniProtKB-KW"/>
</dbReference>
<keyword evidence="2" id="KW-0378">Hydrolase</keyword>
<evidence type="ECO:0000313" key="6">
    <source>
        <dbReference type="EMBL" id="KIZ17312.1"/>
    </source>
</evidence>
<dbReference type="PANTHER" id="PTHR35372:SF2">
    <property type="entry name" value="SF3 HELICASE DOMAIN-CONTAINING PROTEIN"/>
    <property type="match status" value="1"/>
</dbReference>
<gene>
    <name evidence="6" type="ORF">SNA_14915</name>
</gene>
<dbReference type="Gene3D" id="3.40.50.300">
    <property type="entry name" value="P-loop containing nucleotide triphosphate hydrolases"/>
    <property type="match status" value="1"/>
</dbReference>
<dbReference type="EMBL" id="JRKI01000023">
    <property type="protein sequence ID" value="KIZ17312.1"/>
    <property type="molecule type" value="Genomic_DNA"/>
</dbReference>
<dbReference type="InterPro" id="IPR034154">
    <property type="entry name" value="TOPRIM_DnaG/twinkle"/>
</dbReference>
<proteinExistence type="predicted"/>
<dbReference type="InterPro" id="IPR051620">
    <property type="entry name" value="ORF904-like_C"/>
</dbReference>
<keyword evidence="1" id="KW-0547">Nucleotide-binding</keyword>
<dbReference type="InterPro" id="IPR027417">
    <property type="entry name" value="P-loop_NTPase"/>
</dbReference>
<evidence type="ECO:0000256" key="1">
    <source>
        <dbReference type="ARBA" id="ARBA00022741"/>
    </source>
</evidence>
<dbReference type="AlphaFoldDB" id="A0A0D7CPJ1"/>
<feature type="domain" description="SF3 helicase" evidence="5">
    <location>
        <begin position="508"/>
        <end position="669"/>
    </location>
</feature>
<organism evidence="6 7">
    <name type="scientific">Streptomyces natalensis ATCC 27448</name>
    <dbReference type="NCBI Taxonomy" id="1240678"/>
    <lineage>
        <taxon>Bacteria</taxon>
        <taxon>Bacillati</taxon>
        <taxon>Actinomycetota</taxon>
        <taxon>Actinomycetes</taxon>
        <taxon>Kitasatosporales</taxon>
        <taxon>Streptomycetaceae</taxon>
        <taxon>Streptomyces</taxon>
    </lineage>
</organism>
<dbReference type="PROSITE" id="PS51206">
    <property type="entry name" value="SF3_HELICASE_1"/>
    <property type="match status" value="1"/>
</dbReference>
<dbReference type="InterPro" id="IPR004968">
    <property type="entry name" value="DNA_primase/NTPase_C"/>
</dbReference>
<evidence type="ECO:0000256" key="3">
    <source>
        <dbReference type="ARBA" id="ARBA00022806"/>
    </source>
</evidence>
<dbReference type="Pfam" id="PF08706">
    <property type="entry name" value="D5_N"/>
    <property type="match status" value="1"/>
</dbReference>
<evidence type="ECO:0000256" key="2">
    <source>
        <dbReference type="ARBA" id="ARBA00022801"/>
    </source>
</evidence>
<dbReference type="PATRIC" id="fig|1240678.4.peg.3133"/>
<dbReference type="CDD" id="cd01029">
    <property type="entry name" value="TOPRIM_primases"/>
    <property type="match status" value="1"/>
</dbReference>
<dbReference type="InterPro" id="IPR014818">
    <property type="entry name" value="Phage/plasmid_primase_P4_C"/>
</dbReference>
<sequence>MRTKDLAQFLTRFPEVVEERGEYGVPCPVHDDQRPSLFFRLKEDGRLLMRCWAGCSRDAILAALGMRPADLFDWTPGAGVKASDKPVPGALDTGALAALAQYVDTTNVAFLDPEHPEARDYVADRFGLDTERAVDLGLGLDYPGLDDRFPYRSTGYLRHPRLTVPLCDFNGRPRGLQGRDLTGHCPARWLSIVSPDGSAWAKYGVLRANSGYDTVLITEGPGDGLTGLAVGYDVVMVRGAGLARNAALVGELAAGLGDRDVVLAGDRDNAGAAFTDALADALVRAGVMVRKLEIPHAGDDLTDWRKRDPEAFPGELHAAVRRAPLHAVDFEAQPEPVLNDDDQEETAGVLPLTDLGNAERLFRQLGGHVRMVPGAGVFKWRGRCWAQVPTEALYADVRRVVKEMADEPGHEPEKLSKHVLNSQQANKVKGMVDMLTSIPGVYATVDQFDARPDLLAFRNAVVDLRTGQARPHDPADTNTFYVDVDYNPTAQAPRWERFLKECHPGCEAMPAFLQMLTGYGITGYGVERAFIMHTGPTTNGKTTFTAAIEDVFREATKRADASLFQRRRENGGPRADVVGLRGRRLVISSEWPANMPLDQALMKAVTGDQTITARGVYARSEITFRPVCLVQVDTNYVPDVDATDAALWQRVRVVPWNEDFRGREDRHLQATLHQEREGIAAWAVRGAIEWFREYESGRGLDYPAVVERATAHYRDSSHPLSGFIGEEFVVQEGAHVPRTETWERYRSWAEESGIRHTMMRNKFYDALRTFPGVREAKVNGTRVIANLADCRALSRNPVDGGSPDIFGQARAAV</sequence>
<dbReference type="Proteomes" id="UP000032458">
    <property type="component" value="Unassembled WGS sequence"/>
</dbReference>
<evidence type="ECO:0000313" key="7">
    <source>
        <dbReference type="Proteomes" id="UP000032458"/>
    </source>
</evidence>
<dbReference type="InterPro" id="IPR014015">
    <property type="entry name" value="Helicase_SF3_DNA-vir"/>
</dbReference>
<dbReference type="GO" id="GO:0005524">
    <property type="term" value="F:ATP binding"/>
    <property type="evidence" value="ECO:0007669"/>
    <property type="project" value="UniProtKB-KW"/>
</dbReference>
<dbReference type="SUPFAM" id="SSF56731">
    <property type="entry name" value="DNA primase core"/>
    <property type="match status" value="1"/>
</dbReference>
<protein>
    <submittedName>
        <fullName evidence="6">DNA primase</fullName>
    </submittedName>
</protein>